<evidence type="ECO:0000313" key="2">
    <source>
        <dbReference type="EMBL" id="NEZ64048.1"/>
    </source>
</evidence>
<gene>
    <name evidence="2" type="ORF">D0962_14830</name>
</gene>
<comment type="caution">
    <text evidence="2">The sequence shown here is derived from an EMBL/GenBank/DDBJ whole genome shotgun (WGS) entry which is preliminary data.</text>
</comment>
<dbReference type="Gene3D" id="3.40.50.1460">
    <property type="match status" value="1"/>
</dbReference>
<dbReference type="RefSeq" id="WP_163664051.1">
    <property type="nucleotide sequence ID" value="NZ_QZCE01000002.1"/>
</dbReference>
<dbReference type="EMBL" id="QZCE01000002">
    <property type="protein sequence ID" value="NEZ64048.1"/>
    <property type="molecule type" value="Genomic_DNA"/>
</dbReference>
<dbReference type="Proteomes" id="UP000473574">
    <property type="component" value="Unassembled WGS sequence"/>
</dbReference>
<dbReference type="PANTHER" id="PTHR48104:SF30">
    <property type="entry name" value="METACASPASE-1"/>
    <property type="match status" value="1"/>
</dbReference>
<proteinExistence type="predicted"/>
<accession>A0A6M0S6E8</accession>
<dbReference type="GO" id="GO:0006508">
    <property type="term" value="P:proteolysis"/>
    <property type="evidence" value="ECO:0007669"/>
    <property type="project" value="InterPro"/>
</dbReference>
<dbReference type="GO" id="GO:0004197">
    <property type="term" value="F:cysteine-type endopeptidase activity"/>
    <property type="evidence" value="ECO:0007669"/>
    <property type="project" value="InterPro"/>
</dbReference>
<reference evidence="2 3" key="1">
    <citation type="journal article" date="2020" name="Microb. Ecol.">
        <title>Ecogenomics of the Marine Benthic Filamentous Cyanobacterium Adonisia.</title>
        <authorList>
            <person name="Walter J.M."/>
            <person name="Coutinho F.H."/>
            <person name="Leomil L."/>
            <person name="Hargreaves P.I."/>
            <person name="Campeao M.E."/>
            <person name="Vieira V.V."/>
            <person name="Silva B.S."/>
            <person name="Fistarol G.O."/>
            <person name="Salomon P.S."/>
            <person name="Sawabe T."/>
            <person name="Mino S."/>
            <person name="Hosokawa M."/>
            <person name="Miyashita H."/>
            <person name="Maruyama F."/>
            <person name="van Verk M.C."/>
            <person name="Dutilh B.E."/>
            <person name="Thompson C.C."/>
            <person name="Thompson F.L."/>
        </authorList>
    </citation>
    <scope>NUCLEOTIDE SEQUENCE [LARGE SCALE GENOMIC DNA]</scope>
    <source>
        <strain evidence="2 3">CCMR0082</strain>
    </source>
</reference>
<dbReference type="SUPFAM" id="SSF52129">
    <property type="entry name" value="Caspase-like"/>
    <property type="match status" value="1"/>
</dbReference>
<dbReference type="InterPro" id="IPR011600">
    <property type="entry name" value="Pept_C14_caspase"/>
</dbReference>
<sequence>MPTFNRRRFLQFAGTTLAAYGLSERQIISHGLRYGQALAQSTTRKLALLVGVNQYPSGNSRFTNLRGCTTDVELQRELLIHRFGFQASDILVLSDDAAQKPTRSNILAAFEEHLIHQAQPGDVVVFHFSGHGSQVLEPNSPDGDGLNSTFVPGDIQENGTDVDDIMGRTLFLLTSALSTDQVSVVLDSCYAGGGTRGNVRVRSGFDGNSYQASAAELAYQSQWLRTLGVDVPTLQNRRNIGVAKGVVIAAAQKDEEAVDVGFDGFYAGAFTYLLTQYLWQQTDSSQGTVVRITRDMKDLSGQIPFLDAPSEQAQSDIYFVPEKKQIPPAEAVVTQVDGDQATVWLGGIDHESITTFGRGAKFTPAGFESLGEVELLSRQGMRGVIKLPSAVPAGTLLQEFSRVVSPELQLRIGIDPSLGLYTSRIQQQLGAIPRVLGVPHQGGNVPYEKDVHYILSRMTADYRQRFIDDAVPDDAVPGIDRIGLLSQSIDEWIPGSFSQDAEEFATDAIARLTPKLQSLLAAHLIKSLLKANSARLKVDASIIGEVAEVAGEQVELIASAFTPRGESGEAQSGGTHQILLDQDFRFRVVNHEPEPLYISIVIFVTDGRMFVVLPRPQKGREQQIAESRLEGNGTELYAPSLSEKEKPLYGQERGRAEALIIASREPFVEGLAQLQTLATLQALGERSDSESAELSLRAVNTLLGEISSSRSAPLDNTAMTDELPQIQTADIAAFSISVEVV</sequence>
<organism evidence="2 3">
    <name type="scientific">Adonisia turfae CCMR0082</name>
    <dbReference type="NCBI Taxonomy" id="2304604"/>
    <lineage>
        <taxon>Bacteria</taxon>
        <taxon>Bacillati</taxon>
        <taxon>Cyanobacteriota</taxon>
        <taxon>Adonisia</taxon>
        <taxon>Adonisia turfae</taxon>
    </lineage>
</organism>
<dbReference type="GO" id="GO:0005737">
    <property type="term" value="C:cytoplasm"/>
    <property type="evidence" value="ECO:0007669"/>
    <property type="project" value="TreeGrafter"/>
</dbReference>
<dbReference type="InterPro" id="IPR029030">
    <property type="entry name" value="Caspase-like_dom_sf"/>
</dbReference>
<dbReference type="InterPro" id="IPR050452">
    <property type="entry name" value="Metacaspase"/>
</dbReference>
<name>A0A6M0S6E8_9CYAN</name>
<dbReference type="PANTHER" id="PTHR48104">
    <property type="entry name" value="METACASPASE-4"/>
    <property type="match status" value="1"/>
</dbReference>
<evidence type="ECO:0000259" key="1">
    <source>
        <dbReference type="Pfam" id="PF00656"/>
    </source>
</evidence>
<protein>
    <submittedName>
        <fullName evidence="2">Caspase family protein</fullName>
    </submittedName>
</protein>
<dbReference type="InterPro" id="IPR006311">
    <property type="entry name" value="TAT_signal"/>
</dbReference>
<dbReference type="Pfam" id="PF00656">
    <property type="entry name" value="Peptidase_C14"/>
    <property type="match status" value="1"/>
</dbReference>
<dbReference type="PROSITE" id="PS51318">
    <property type="entry name" value="TAT"/>
    <property type="match status" value="1"/>
</dbReference>
<feature type="domain" description="Peptidase C14 caspase" evidence="1">
    <location>
        <begin position="44"/>
        <end position="327"/>
    </location>
</feature>
<evidence type="ECO:0000313" key="3">
    <source>
        <dbReference type="Proteomes" id="UP000473574"/>
    </source>
</evidence>
<dbReference type="AlphaFoldDB" id="A0A6M0S6E8"/>